<dbReference type="Proteomes" id="UP001317629">
    <property type="component" value="Chromosome"/>
</dbReference>
<sequence>MIEAGKEQTPKVQSTLDICERLLKFLNGVLVTLLFGAGVVFLIVEFPTLKSSFNDLLGRINQVQSVEFVNLKVVFGAPDVLGSLAIYKTLEKDDREKAATLKLDLRELRPEWFPRLLNVGAQTKLCDFERATDEMQESRFIDKQLERMAFVTLSASPEDKAAVLRDMATAKAEKKEWTIGAPRSCYRATLTGRGWNIRTAIVEYLTIGLTTAASPSPTPGRGRNLTIATD</sequence>
<proteinExistence type="predicted"/>
<keyword evidence="1" id="KW-0812">Transmembrane</keyword>
<keyword evidence="1" id="KW-0472">Membrane</keyword>
<gene>
    <name evidence="2" type="ORF">SS37A_15150</name>
</gene>
<evidence type="ECO:0008006" key="4">
    <source>
        <dbReference type="Google" id="ProtNLM"/>
    </source>
</evidence>
<accession>A0ABN6VEJ8</accession>
<name>A0ABN6VEJ8_9HYPH</name>
<keyword evidence="1" id="KW-1133">Transmembrane helix</keyword>
<keyword evidence="3" id="KW-1185">Reference proteome</keyword>
<feature type="transmembrane region" description="Helical" evidence="1">
    <location>
        <begin position="25"/>
        <end position="44"/>
    </location>
</feature>
<reference evidence="2 3" key="1">
    <citation type="journal article" date="2023" name="Int. J. Syst. Evol. Microbiol.">
        <title>Methylocystis iwaonis sp. nov., a type II methane-oxidizing bacterium from surface soil of a rice paddy field in Japan, and emended description of the genus Methylocystis (ex Whittenbury et al. 1970) Bowman et al. 1993.</title>
        <authorList>
            <person name="Kaise H."/>
            <person name="Sawadogo J.B."/>
            <person name="Alam M.S."/>
            <person name="Ueno C."/>
            <person name="Dianou D."/>
            <person name="Shinjo R."/>
            <person name="Asakawa S."/>
        </authorList>
    </citation>
    <scope>NUCLEOTIDE SEQUENCE [LARGE SCALE GENOMIC DNA]</scope>
    <source>
        <strain evidence="2 3">SS37A-Re</strain>
    </source>
</reference>
<evidence type="ECO:0000256" key="1">
    <source>
        <dbReference type="SAM" id="Phobius"/>
    </source>
</evidence>
<organism evidence="2 3">
    <name type="scientific">Methylocystis iwaonis</name>
    <dbReference type="NCBI Taxonomy" id="2885079"/>
    <lineage>
        <taxon>Bacteria</taxon>
        <taxon>Pseudomonadati</taxon>
        <taxon>Pseudomonadota</taxon>
        <taxon>Alphaproteobacteria</taxon>
        <taxon>Hyphomicrobiales</taxon>
        <taxon>Methylocystaceae</taxon>
        <taxon>Methylocystis</taxon>
    </lineage>
</organism>
<protein>
    <recommendedName>
        <fullName evidence="4">DUF2939 domain-containing protein</fullName>
    </recommendedName>
</protein>
<dbReference type="EMBL" id="AP027142">
    <property type="protein sequence ID" value="BDV33986.1"/>
    <property type="molecule type" value="Genomic_DNA"/>
</dbReference>
<dbReference type="RefSeq" id="WP_281931573.1">
    <property type="nucleotide sequence ID" value="NZ_AP027142.1"/>
</dbReference>
<evidence type="ECO:0000313" key="2">
    <source>
        <dbReference type="EMBL" id="BDV33986.1"/>
    </source>
</evidence>
<evidence type="ECO:0000313" key="3">
    <source>
        <dbReference type="Proteomes" id="UP001317629"/>
    </source>
</evidence>